<dbReference type="RefSeq" id="WP_345161673.1">
    <property type="nucleotide sequence ID" value="NZ_BAABGX010000001.1"/>
</dbReference>
<evidence type="ECO:0000256" key="1">
    <source>
        <dbReference type="ARBA" id="ARBA00022723"/>
    </source>
</evidence>
<keyword evidence="2" id="KW-0862">Zinc</keyword>
<evidence type="ECO:0000313" key="5">
    <source>
        <dbReference type="Proteomes" id="UP001501844"/>
    </source>
</evidence>
<keyword evidence="5" id="KW-1185">Reference proteome</keyword>
<protein>
    <submittedName>
        <fullName evidence="4">Nucleoside deaminase</fullName>
    </submittedName>
</protein>
<comment type="caution">
    <text evidence="4">The sequence shown here is derived from an EMBL/GenBank/DDBJ whole genome shotgun (WGS) entry which is preliminary data.</text>
</comment>
<dbReference type="InterPro" id="IPR016192">
    <property type="entry name" value="APOBEC/CMP_deaminase_Zn-bd"/>
</dbReference>
<dbReference type="PANTHER" id="PTHR11079">
    <property type="entry name" value="CYTOSINE DEAMINASE FAMILY MEMBER"/>
    <property type="match status" value="1"/>
</dbReference>
<keyword evidence="1" id="KW-0479">Metal-binding</keyword>
<organism evidence="4 5">
    <name type="scientific">Nibribacter koreensis</name>
    <dbReference type="NCBI Taxonomy" id="1084519"/>
    <lineage>
        <taxon>Bacteria</taxon>
        <taxon>Pseudomonadati</taxon>
        <taxon>Bacteroidota</taxon>
        <taxon>Cytophagia</taxon>
        <taxon>Cytophagales</taxon>
        <taxon>Hymenobacteraceae</taxon>
        <taxon>Nibribacter</taxon>
    </lineage>
</organism>
<dbReference type="InterPro" id="IPR002125">
    <property type="entry name" value="CMP_dCMP_dom"/>
</dbReference>
<dbReference type="CDD" id="cd01285">
    <property type="entry name" value="nucleoside_deaminase"/>
    <property type="match status" value="1"/>
</dbReference>
<feature type="domain" description="CMP/dCMP-type deaminase" evidence="3">
    <location>
        <begin position="7"/>
        <end position="119"/>
    </location>
</feature>
<dbReference type="PANTHER" id="PTHR11079:SF161">
    <property type="entry name" value="CMP_DCMP-TYPE DEAMINASE DOMAIN-CONTAINING PROTEIN"/>
    <property type="match status" value="1"/>
</dbReference>
<dbReference type="Pfam" id="PF00383">
    <property type="entry name" value="dCMP_cyt_deam_1"/>
    <property type="match status" value="1"/>
</dbReference>
<dbReference type="Proteomes" id="UP001501844">
    <property type="component" value="Unassembled WGS sequence"/>
</dbReference>
<evidence type="ECO:0000313" key="4">
    <source>
        <dbReference type="EMBL" id="GAA4296438.1"/>
    </source>
</evidence>
<evidence type="ECO:0000256" key="2">
    <source>
        <dbReference type="ARBA" id="ARBA00022833"/>
    </source>
</evidence>
<gene>
    <name evidence="4" type="ORF">GCM10023183_03300</name>
</gene>
<dbReference type="SUPFAM" id="SSF53927">
    <property type="entry name" value="Cytidine deaminase-like"/>
    <property type="match status" value="1"/>
</dbReference>
<sequence>MNQEENMPTAGFMREAIHLSIEKMKEGKGGPFGAVIVKNGEIIARGYNNVTSSNDPTAHAEVDAIRKACQALGTFQLTGCELYTSCEPCPMCLGAIYWARPDRVFYGNTKADAAAIGFDDAFIYEEIELPLHQRTIPMQQFLREEALEGFKEWEKHEGRIDY</sequence>
<dbReference type="EMBL" id="BAABGX010000001">
    <property type="protein sequence ID" value="GAA4296438.1"/>
    <property type="molecule type" value="Genomic_DNA"/>
</dbReference>
<accession>A0ABP8F6N7</accession>
<dbReference type="PROSITE" id="PS00903">
    <property type="entry name" value="CYT_DCMP_DEAMINASES_1"/>
    <property type="match status" value="1"/>
</dbReference>
<dbReference type="PROSITE" id="PS51747">
    <property type="entry name" value="CYT_DCMP_DEAMINASES_2"/>
    <property type="match status" value="1"/>
</dbReference>
<reference evidence="5" key="1">
    <citation type="journal article" date="2019" name="Int. J. Syst. Evol. Microbiol.">
        <title>The Global Catalogue of Microorganisms (GCM) 10K type strain sequencing project: providing services to taxonomists for standard genome sequencing and annotation.</title>
        <authorList>
            <consortium name="The Broad Institute Genomics Platform"/>
            <consortium name="The Broad Institute Genome Sequencing Center for Infectious Disease"/>
            <person name="Wu L."/>
            <person name="Ma J."/>
        </authorList>
    </citation>
    <scope>NUCLEOTIDE SEQUENCE [LARGE SCALE GENOMIC DNA]</scope>
    <source>
        <strain evidence="5">JCM 17917</strain>
    </source>
</reference>
<evidence type="ECO:0000259" key="3">
    <source>
        <dbReference type="PROSITE" id="PS51747"/>
    </source>
</evidence>
<dbReference type="InterPro" id="IPR016193">
    <property type="entry name" value="Cytidine_deaminase-like"/>
</dbReference>
<name>A0ABP8F6N7_9BACT</name>
<dbReference type="Gene3D" id="3.40.140.10">
    <property type="entry name" value="Cytidine Deaminase, domain 2"/>
    <property type="match status" value="1"/>
</dbReference>
<proteinExistence type="predicted"/>